<dbReference type="Pfam" id="PF10150">
    <property type="entry name" value="RNase_E_G"/>
    <property type="match status" value="1"/>
</dbReference>
<accession>A0A839JZ24</accession>
<dbReference type="PANTHER" id="PTHR30001:SF0">
    <property type="entry name" value="RIBONUCLEASE G"/>
    <property type="match status" value="1"/>
</dbReference>
<evidence type="ECO:0000256" key="4">
    <source>
        <dbReference type="ARBA" id="ARBA00022842"/>
    </source>
</evidence>
<keyword evidence="4" id="KW-0460">Magnesium</keyword>
<dbReference type="CDD" id="cd04453">
    <property type="entry name" value="S1_RNase_E"/>
    <property type="match status" value="1"/>
</dbReference>
<organism evidence="7 8">
    <name type="scientific">Variimorphobacter saccharofermentans</name>
    <dbReference type="NCBI Taxonomy" id="2755051"/>
    <lineage>
        <taxon>Bacteria</taxon>
        <taxon>Bacillati</taxon>
        <taxon>Bacillota</taxon>
        <taxon>Clostridia</taxon>
        <taxon>Lachnospirales</taxon>
        <taxon>Lachnospiraceae</taxon>
        <taxon>Variimorphobacter</taxon>
    </lineage>
</organism>
<dbReference type="AlphaFoldDB" id="A0A839JZ24"/>
<sequence>MENKLVITRQDNTIISAFFEGKDMVQVSLNASEEEGILGNIYLGKVKNIVKNINAAFVEIAEGRMCYYSLDENRYPILANQTQEKEVEGRLTETKVKVGDELLVQVVKEEVKTKAPVVSSNLNFTGKYVALTYGKRIIGVSSKISEEKERIRLKNIAKQFESSEYGFIIRTNAAYMPEEKIINEINKLIQDYEDIRKYGVHKSRFSLLYQTPPNYICDIRDGYADHVDEFITDDKELYDHIRNYLERYQAEDKEKLRFYDDQTLSLGNLYGINERLNHAIRPMVWLKSGGSLVIQPTEALTVIDVNTGKAIAGKKKVQETFLKVNREAAKEIAKQIRLRNLSGIIIIDFIDMELTKDKELLMEEFEEYLKKDPIKTTLVDMTALGLVEVTRKKVRKPLHEQVQELIKTTEA</sequence>
<keyword evidence="2" id="KW-0479">Metal-binding</keyword>
<evidence type="ECO:0000256" key="5">
    <source>
        <dbReference type="ARBA" id="ARBA00022884"/>
    </source>
</evidence>
<dbReference type="RefSeq" id="WP_228352613.1">
    <property type="nucleotide sequence ID" value="NZ_JACEGA010000001.1"/>
</dbReference>
<dbReference type="SUPFAM" id="SSF50249">
    <property type="entry name" value="Nucleic acid-binding proteins"/>
    <property type="match status" value="1"/>
</dbReference>
<evidence type="ECO:0000256" key="3">
    <source>
        <dbReference type="ARBA" id="ARBA00022801"/>
    </source>
</evidence>
<dbReference type="GO" id="GO:0016787">
    <property type="term" value="F:hydrolase activity"/>
    <property type="evidence" value="ECO:0007669"/>
    <property type="project" value="UniProtKB-KW"/>
</dbReference>
<dbReference type="GO" id="GO:0005737">
    <property type="term" value="C:cytoplasm"/>
    <property type="evidence" value="ECO:0007669"/>
    <property type="project" value="TreeGrafter"/>
</dbReference>
<keyword evidence="8" id="KW-1185">Reference proteome</keyword>
<comment type="caution">
    <text evidence="7">The sequence shown here is derived from an EMBL/GenBank/DDBJ whole genome shotgun (WGS) entry which is preliminary data.</text>
</comment>
<evidence type="ECO:0000313" key="7">
    <source>
        <dbReference type="EMBL" id="MBB2182925.1"/>
    </source>
</evidence>
<dbReference type="Gene3D" id="2.40.50.140">
    <property type="entry name" value="Nucleic acid-binding proteins"/>
    <property type="match status" value="1"/>
</dbReference>
<protein>
    <submittedName>
        <fullName evidence="7">Ribonuclease E/G</fullName>
    </submittedName>
</protein>
<dbReference type="Proteomes" id="UP000574276">
    <property type="component" value="Unassembled WGS sequence"/>
</dbReference>
<dbReference type="InterPro" id="IPR012340">
    <property type="entry name" value="NA-bd_OB-fold"/>
</dbReference>
<evidence type="ECO:0000256" key="2">
    <source>
        <dbReference type="ARBA" id="ARBA00022723"/>
    </source>
</evidence>
<dbReference type="InterPro" id="IPR019307">
    <property type="entry name" value="RNA-bd_AU-1/RNase_E/G"/>
</dbReference>
<keyword evidence="5" id="KW-0694">RNA-binding</keyword>
<reference evidence="7 8" key="1">
    <citation type="submission" date="2020-07" db="EMBL/GenBank/DDBJ databases">
        <title>Characterization and genome sequencing of isolate MD1, a novel member within the family Lachnospiraceae.</title>
        <authorList>
            <person name="Rettenmaier R."/>
            <person name="Di Bello L."/>
            <person name="Zinser C."/>
            <person name="Scheitz K."/>
            <person name="Liebl W."/>
            <person name="Zverlov V."/>
        </authorList>
    </citation>
    <scope>NUCLEOTIDE SEQUENCE [LARGE SCALE GENOMIC DNA]</scope>
    <source>
        <strain evidence="7 8">MD1</strain>
    </source>
</reference>
<dbReference type="GO" id="GO:0046872">
    <property type="term" value="F:metal ion binding"/>
    <property type="evidence" value="ECO:0007669"/>
    <property type="project" value="UniProtKB-KW"/>
</dbReference>
<keyword evidence="3" id="KW-0378">Hydrolase</keyword>
<dbReference type="GO" id="GO:0003723">
    <property type="term" value="F:RNA binding"/>
    <property type="evidence" value="ECO:0007669"/>
    <property type="project" value="UniProtKB-KW"/>
</dbReference>
<dbReference type="GO" id="GO:0006364">
    <property type="term" value="P:rRNA processing"/>
    <property type="evidence" value="ECO:0007669"/>
    <property type="project" value="TreeGrafter"/>
</dbReference>
<dbReference type="NCBIfam" id="TIGR00757">
    <property type="entry name" value="RNaseEG"/>
    <property type="match status" value="1"/>
</dbReference>
<evidence type="ECO:0000259" key="6">
    <source>
        <dbReference type="Pfam" id="PF10150"/>
    </source>
</evidence>
<evidence type="ECO:0000313" key="8">
    <source>
        <dbReference type="Proteomes" id="UP000574276"/>
    </source>
</evidence>
<evidence type="ECO:0000256" key="1">
    <source>
        <dbReference type="ARBA" id="ARBA00001946"/>
    </source>
</evidence>
<dbReference type="GO" id="GO:0004540">
    <property type="term" value="F:RNA nuclease activity"/>
    <property type="evidence" value="ECO:0007669"/>
    <property type="project" value="InterPro"/>
</dbReference>
<dbReference type="InterPro" id="IPR004659">
    <property type="entry name" value="RNase_E/G"/>
</dbReference>
<feature type="domain" description="RNA-binding protein AU-1/Ribonuclease E/G" evidence="6">
    <location>
        <begin position="125"/>
        <end position="394"/>
    </location>
</feature>
<proteinExistence type="predicted"/>
<name>A0A839JZ24_9FIRM</name>
<gene>
    <name evidence="7" type="ORF">H0486_08550</name>
</gene>
<dbReference type="PANTHER" id="PTHR30001">
    <property type="entry name" value="RIBONUCLEASE"/>
    <property type="match status" value="1"/>
</dbReference>
<dbReference type="EMBL" id="JACEGA010000001">
    <property type="protein sequence ID" value="MBB2182925.1"/>
    <property type="molecule type" value="Genomic_DNA"/>
</dbReference>
<comment type="cofactor">
    <cofactor evidence="1">
        <name>Mg(2+)</name>
        <dbReference type="ChEBI" id="CHEBI:18420"/>
    </cofactor>
</comment>